<dbReference type="OrthoDB" id="1044435at2759"/>
<dbReference type="GO" id="GO:0016740">
    <property type="term" value="F:transferase activity"/>
    <property type="evidence" value="ECO:0007669"/>
    <property type="project" value="UniProtKB-KW"/>
</dbReference>
<dbReference type="AlphaFoldDB" id="W6YTK2"/>
<feature type="compositionally biased region" description="Basic and acidic residues" evidence="4">
    <location>
        <begin position="207"/>
        <end position="217"/>
    </location>
</feature>
<dbReference type="CDD" id="cd06661">
    <property type="entry name" value="GGCT_like"/>
    <property type="match status" value="1"/>
</dbReference>
<dbReference type="InterPro" id="IPR036568">
    <property type="entry name" value="GGCT-like_sf"/>
</dbReference>
<keyword evidence="2" id="KW-0808">Transferase</keyword>
<feature type="region of interest" description="Disordered" evidence="4">
    <location>
        <begin position="180"/>
        <end position="217"/>
    </location>
</feature>
<evidence type="ECO:0000259" key="5">
    <source>
        <dbReference type="Pfam" id="PF06094"/>
    </source>
</evidence>
<dbReference type="Gene3D" id="3.10.490.10">
    <property type="entry name" value="Gamma-glutamyl cyclotransferase-like"/>
    <property type="match status" value="1"/>
</dbReference>
<accession>W6YTK2</accession>
<dbReference type="Pfam" id="PF06094">
    <property type="entry name" value="GGACT"/>
    <property type="match status" value="1"/>
</dbReference>
<dbReference type="EMBL" id="KI964584">
    <property type="protein sequence ID" value="EUC34836.1"/>
    <property type="molecule type" value="Genomic_DNA"/>
</dbReference>
<evidence type="ECO:0000256" key="3">
    <source>
        <dbReference type="ARBA" id="ARBA00030602"/>
    </source>
</evidence>
<dbReference type="PANTHER" id="PTHR31544">
    <property type="entry name" value="AIG2-LIKE PROTEIN D"/>
    <property type="match status" value="1"/>
</dbReference>
<keyword evidence="7" id="KW-1185">Reference proteome</keyword>
<feature type="region of interest" description="Disordered" evidence="4">
    <location>
        <begin position="109"/>
        <end position="136"/>
    </location>
</feature>
<evidence type="ECO:0000313" key="7">
    <source>
        <dbReference type="Proteomes" id="UP000053841"/>
    </source>
</evidence>
<comment type="similarity">
    <text evidence="1">Belongs to the gamma-glutamylcyclotransferase family.</text>
</comment>
<dbReference type="GeneID" id="19153349"/>
<dbReference type="Proteomes" id="UP000053841">
    <property type="component" value="Unassembled WGS sequence"/>
</dbReference>
<name>W6YTK2_COCC2</name>
<dbReference type="InterPro" id="IPR013024">
    <property type="entry name" value="GGCT-like"/>
</dbReference>
<gene>
    <name evidence="6" type="ORF">COCCADRAFT_92319</name>
</gene>
<evidence type="ECO:0000256" key="4">
    <source>
        <dbReference type="SAM" id="MobiDB-lite"/>
    </source>
</evidence>
<dbReference type="InterPro" id="IPR045038">
    <property type="entry name" value="AIG2-like"/>
</dbReference>
<feature type="compositionally biased region" description="Basic and acidic residues" evidence="4">
    <location>
        <begin position="111"/>
        <end position="128"/>
    </location>
</feature>
<dbReference type="SUPFAM" id="SSF110857">
    <property type="entry name" value="Gamma-glutamyl cyclotransferase-like"/>
    <property type="match status" value="1"/>
</dbReference>
<evidence type="ECO:0000256" key="2">
    <source>
        <dbReference type="ARBA" id="ARBA00022679"/>
    </source>
</evidence>
<protein>
    <recommendedName>
        <fullName evidence="3">Putative gamma-glutamylcyclotransferase</fullName>
    </recommendedName>
</protein>
<organism evidence="6 7">
    <name type="scientific">Cochliobolus carbonum (strain 26-R-13)</name>
    <name type="common">Maize leaf spot fungus</name>
    <name type="synonym">Bipolaris zeicola</name>
    <dbReference type="NCBI Taxonomy" id="930089"/>
    <lineage>
        <taxon>Eukaryota</taxon>
        <taxon>Fungi</taxon>
        <taxon>Dikarya</taxon>
        <taxon>Ascomycota</taxon>
        <taxon>Pezizomycotina</taxon>
        <taxon>Dothideomycetes</taxon>
        <taxon>Pleosporomycetidae</taxon>
        <taxon>Pleosporales</taxon>
        <taxon>Pleosporineae</taxon>
        <taxon>Pleosporaceae</taxon>
        <taxon>Bipolaris</taxon>
    </lineage>
</organism>
<reference evidence="6 7" key="1">
    <citation type="journal article" date="2013" name="PLoS Genet.">
        <title>Comparative genome structure, secondary metabolite, and effector coding capacity across Cochliobolus pathogens.</title>
        <authorList>
            <person name="Condon B.J."/>
            <person name="Leng Y."/>
            <person name="Wu D."/>
            <person name="Bushley K.E."/>
            <person name="Ohm R.A."/>
            <person name="Otillar R."/>
            <person name="Martin J."/>
            <person name="Schackwitz W."/>
            <person name="Grimwood J."/>
            <person name="MohdZainudin N."/>
            <person name="Xue C."/>
            <person name="Wang R."/>
            <person name="Manning V.A."/>
            <person name="Dhillon B."/>
            <person name="Tu Z.J."/>
            <person name="Steffenson B.J."/>
            <person name="Salamov A."/>
            <person name="Sun H."/>
            <person name="Lowry S."/>
            <person name="LaButti K."/>
            <person name="Han J."/>
            <person name="Copeland A."/>
            <person name="Lindquist E."/>
            <person name="Barry K."/>
            <person name="Schmutz J."/>
            <person name="Baker S.E."/>
            <person name="Ciuffetti L.M."/>
            <person name="Grigoriev I.V."/>
            <person name="Zhong S."/>
            <person name="Turgeon B.G."/>
        </authorList>
    </citation>
    <scope>NUCLEOTIDE SEQUENCE [LARGE SCALE GENOMIC DNA]</scope>
    <source>
        <strain evidence="6 7">26-R-13</strain>
    </source>
</reference>
<dbReference type="KEGG" id="bze:COCCADRAFT_92319"/>
<dbReference type="InterPro" id="IPR009288">
    <property type="entry name" value="AIG2-like_dom"/>
</dbReference>
<dbReference type="HOGENOM" id="CLU_093936_1_2_1"/>
<dbReference type="eggNOG" id="ENOG502S7T1">
    <property type="taxonomic scope" value="Eukaryota"/>
</dbReference>
<evidence type="ECO:0000256" key="1">
    <source>
        <dbReference type="ARBA" id="ARBA00008861"/>
    </source>
</evidence>
<dbReference type="RefSeq" id="XP_007710829.1">
    <property type="nucleotide sequence ID" value="XM_007712639.1"/>
</dbReference>
<sequence length="217" mass="23997">MSHTAFFYGTLMAPPVLHRVIWGSPTPPTPTHASLLHIRPAILHAHQRRKVKGADYPGVVPVSCSEASVRGTLVQGLTDGDLWRLDVFEGKEYVRSKVRVRVLRPSQKIQGEGRKEGEGMGDVTQKEEDNVEGEEVEAETYIWVAGEHRLEGDEWDFTEFVREKMGRWVGGVELEDVDNAVAAAQGDPTGGRGANGDITRQLNQESRASREILESAV</sequence>
<dbReference type="PANTHER" id="PTHR31544:SF2">
    <property type="entry name" value="AIG2-LIKE PROTEIN D"/>
    <property type="match status" value="1"/>
</dbReference>
<proteinExistence type="inferred from homology"/>
<evidence type="ECO:0000313" key="6">
    <source>
        <dbReference type="EMBL" id="EUC34836.1"/>
    </source>
</evidence>
<feature type="domain" description="Gamma-glutamylcyclotransferase AIG2-like" evidence="5">
    <location>
        <begin position="6"/>
        <end position="106"/>
    </location>
</feature>